<protein>
    <recommendedName>
        <fullName evidence="3">DUF2283 domain-containing protein</fullName>
    </recommendedName>
</protein>
<evidence type="ECO:0000313" key="1">
    <source>
        <dbReference type="EMBL" id="MFF3666162.1"/>
    </source>
</evidence>
<gene>
    <name evidence="1" type="ORF">ACFYXI_11265</name>
</gene>
<proteinExistence type="predicted"/>
<reference evidence="1 2" key="1">
    <citation type="submission" date="2024-10" db="EMBL/GenBank/DDBJ databases">
        <title>The Natural Products Discovery Center: Release of the First 8490 Sequenced Strains for Exploring Actinobacteria Biosynthetic Diversity.</title>
        <authorList>
            <person name="Kalkreuter E."/>
            <person name="Kautsar S.A."/>
            <person name="Yang D."/>
            <person name="Bader C.D."/>
            <person name="Teijaro C.N."/>
            <person name="Fluegel L."/>
            <person name="Davis C.M."/>
            <person name="Simpson J.R."/>
            <person name="Lauterbach L."/>
            <person name="Steele A.D."/>
            <person name="Gui C."/>
            <person name="Meng S."/>
            <person name="Li G."/>
            <person name="Viehrig K."/>
            <person name="Ye F."/>
            <person name="Su P."/>
            <person name="Kiefer A.F."/>
            <person name="Nichols A."/>
            <person name="Cepeda A.J."/>
            <person name="Yan W."/>
            <person name="Fan B."/>
            <person name="Jiang Y."/>
            <person name="Adhikari A."/>
            <person name="Zheng C.-J."/>
            <person name="Schuster L."/>
            <person name="Cowan T.M."/>
            <person name="Smanski M.J."/>
            <person name="Chevrette M.G."/>
            <person name="De Carvalho L.P.S."/>
            <person name="Shen B."/>
        </authorList>
    </citation>
    <scope>NUCLEOTIDE SEQUENCE [LARGE SCALE GENOMIC DNA]</scope>
    <source>
        <strain evidence="1 2">NPDC002173</strain>
    </source>
</reference>
<name>A0ABW6SMJ6_9ACTN</name>
<organism evidence="1 2">
    <name type="scientific">Microtetraspora malaysiensis</name>
    <dbReference type="NCBI Taxonomy" id="161358"/>
    <lineage>
        <taxon>Bacteria</taxon>
        <taxon>Bacillati</taxon>
        <taxon>Actinomycetota</taxon>
        <taxon>Actinomycetes</taxon>
        <taxon>Streptosporangiales</taxon>
        <taxon>Streptosporangiaceae</taxon>
        <taxon>Microtetraspora</taxon>
    </lineage>
</organism>
<evidence type="ECO:0008006" key="3">
    <source>
        <dbReference type="Google" id="ProtNLM"/>
    </source>
</evidence>
<comment type="caution">
    <text evidence="1">The sequence shown here is derived from an EMBL/GenBank/DDBJ whole genome shotgun (WGS) entry which is preliminary data.</text>
</comment>
<sequence length="80" mass="8455">MTTLRRIWLGVAGAGRASAPNSALALDIGVVDAKGGEIDALIVWAEDGVRLVGLDFVYDTDALPPLERLRITASPDPQEP</sequence>
<dbReference type="EMBL" id="JBIASD010000006">
    <property type="protein sequence ID" value="MFF3666162.1"/>
    <property type="molecule type" value="Genomic_DNA"/>
</dbReference>
<dbReference type="RefSeq" id="WP_387410525.1">
    <property type="nucleotide sequence ID" value="NZ_JBIASD010000006.1"/>
</dbReference>
<keyword evidence="2" id="KW-1185">Reference proteome</keyword>
<evidence type="ECO:0000313" key="2">
    <source>
        <dbReference type="Proteomes" id="UP001602013"/>
    </source>
</evidence>
<accession>A0ABW6SMJ6</accession>
<dbReference type="Proteomes" id="UP001602013">
    <property type="component" value="Unassembled WGS sequence"/>
</dbReference>